<dbReference type="InterPro" id="IPR043581">
    <property type="entry name" value="Axin-like"/>
</dbReference>
<dbReference type="GO" id="GO:0032436">
    <property type="term" value="P:positive regulation of proteasomal ubiquitin-dependent protein catabolic process"/>
    <property type="evidence" value="ECO:0007669"/>
    <property type="project" value="TreeGrafter"/>
</dbReference>
<dbReference type="InterPro" id="IPR032101">
    <property type="entry name" value="Axin_TNKS-bd"/>
</dbReference>
<gene>
    <name evidence="9 10" type="primary">LOC113039572</name>
</gene>
<dbReference type="GO" id="GO:0030877">
    <property type="term" value="C:beta-catenin destruction complex"/>
    <property type="evidence" value="ECO:0007669"/>
    <property type="project" value="TreeGrafter"/>
</dbReference>
<evidence type="ECO:0000256" key="1">
    <source>
        <dbReference type="ARBA" id="ARBA00004496"/>
    </source>
</evidence>
<evidence type="ECO:0000313" key="10">
    <source>
        <dbReference type="RefSeq" id="XP_026053391.1"/>
    </source>
</evidence>
<dbReference type="RefSeq" id="XP_026053311.1">
    <property type="nucleotide sequence ID" value="XM_026197526.1"/>
</dbReference>
<feature type="region of interest" description="Disordered" evidence="5">
    <location>
        <begin position="1"/>
        <end position="30"/>
    </location>
</feature>
<evidence type="ECO:0000256" key="4">
    <source>
        <dbReference type="PROSITE-ProRule" id="PRU00069"/>
    </source>
</evidence>
<dbReference type="Pfam" id="PF16646">
    <property type="entry name" value="AXIN1_TNKS_BD"/>
    <property type="match status" value="1"/>
</dbReference>
<comment type="subcellular location">
    <subcellularLocation>
        <location evidence="1">Cytoplasm</location>
    </subcellularLocation>
</comment>
<dbReference type="GO" id="GO:0016055">
    <property type="term" value="P:Wnt signaling pathway"/>
    <property type="evidence" value="ECO:0007669"/>
    <property type="project" value="UniProtKB-KW"/>
</dbReference>
<dbReference type="SUPFAM" id="SSF48097">
    <property type="entry name" value="Regulator of G-protein signaling, RGS"/>
    <property type="match status" value="1"/>
</dbReference>
<feature type="region of interest" description="Disordered" evidence="5">
    <location>
        <begin position="239"/>
        <end position="306"/>
    </location>
</feature>
<name>A0A6P6J053_CARAU</name>
<dbReference type="KEGG" id="caua:113039572"/>
<dbReference type="InterPro" id="IPR001158">
    <property type="entry name" value="DIX"/>
</dbReference>
<dbReference type="RefSeq" id="XP_026053391.1">
    <property type="nucleotide sequence ID" value="XM_026197606.1"/>
</dbReference>
<proteinExistence type="predicted"/>
<dbReference type="GO" id="GO:0005886">
    <property type="term" value="C:plasma membrane"/>
    <property type="evidence" value="ECO:0007669"/>
    <property type="project" value="TreeGrafter"/>
</dbReference>
<feature type="domain" description="RGS" evidence="6">
    <location>
        <begin position="119"/>
        <end position="238"/>
    </location>
</feature>
<dbReference type="SUPFAM" id="SSF54236">
    <property type="entry name" value="Ubiquitin-like"/>
    <property type="match status" value="1"/>
</dbReference>
<dbReference type="GO" id="GO:0019901">
    <property type="term" value="F:protein kinase binding"/>
    <property type="evidence" value="ECO:0007669"/>
    <property type="project" value="TreeGrafter"/>
</dbReference>
<dbReference type="GO" id="GO:0008013">
    <property type="term" value="F:beta-catenin binding"/>
    <property type="evidence" value="ECO:0007669"/>
    <property type="project" value="TreeGrafter"/>
</dbReference>
<dbReference type="PROSITE" id="PS50132">
    <property type="entry name" value="RGS"/>
    <property type="match status" value="1"/>
</dbReference>
<dbReference type="GO" id="GO:0005634">
    <property type="term" value="C:nucleus"/>
    <property type="evidence" value="ECO:0007669"/>
    <property type="project" value="TreeGrafter"/>
</dbReference>
<dbReference type="GO" id="GO:0060090">
    <property type="term" value="F:molecular adaptor activity"/>
    <property type="evidence" value="ECO:0007669"/>
    <property type="project" value="TreeGrafter"/>
</dbReference>
<dbReference type="PRINTS" id="PR01301">
    <property type="entry name" value="RGSPROTEIN"/>
</dbReference>
<dbReference type="PANTHER" id="PTHR46102">
    <property type="entry name" value="AXIN"/>
    <property type="match status" value="1"/>
</dbReference>
<keyword evidence="3 4" id="KW-0879">Wnt signaling pathway</keyword>
<dbReference type="Gene3D" id="1.10.196.10">
    <property type="match status" value="1"/>
</dbReference>
<dbReference type="InterPro" id="IPR038207">
    <property type="entry name" value="DIX_dom_sf"/>
</dbReference>
<reference evidence="9 10" key="1">
    <citation type="submission" date="2025-04" db="UniProtKB">
        <authorList>
            <consortium name="RefSeq"/>
        </authorList>
    </citation>
    <scope>IDENTIFICATION</scope>
    <source>
        <strain evidence="9 10">Wakin</strain>
        <tissue evidence="9 10">Muscle</tissue>
    </source>
</reference>
<evidence type="ECO:0000256" key="3">
    <source>
        <dbReference type="ARBA" id="ARBA00022687"/>
    </source>
</evidence>
<organism evidence="8 10">
    <name type="scientific">Carassius auratus</name>
    <name type="common">Goldfish</name>
    <dbReference type="NCBI Taxonomy" id="7957"/>
    <lineage>
        <taxon>Eukaryota</taxon>
        <taxon>Metazoa</taxon>
        <taxon>Chordata</taxon>
        <taxon>Craniata</taxon>
        <taxon>Vertebrata</taxon>
        <taxon>Euteleostomi</taxon>
        <taxon>Actinopterygii</taxon>
        <taxon>Neopterygii</taxon>
        <taxon>Teleostei</taxon>
        <taxon>Ostariophysi</taxon>
        <taxon>Cypriniformes</taxon>
        <taxon>Cyprinidae</taxon>
        <taxon>Cyprininae</taxon>
        <taxon>Carassius</taxon>
    </lineage>
</organism>
<dbReference type="Pfam" id="PF00615">
    <property type="entry name" value="RGS"/>
    <property type="match status" value="1"/>
</dbReference>
<dbReference type="PANTHER" id="PTHR46102:SF2">
    <property type="entry name" value="AXIN"/>
    <property type="match status" value="1"/>
</dbReference>
<dbReference type="InterPro" id="IPR029071">
    <property type="entry name" value="Ubiquitin-like_domsf"/>
</dbReference>
<dbReference type="SMART" id="SM00021">
    <property type="entry name" value="DAX"/>
    <property type="match status" value="1"/>
</dbReference>
<dbReference type="InterPro" id="IPR036305">
    <property type="entry name" value="RGS_sf"/>
</dbReference>
<feature type="domain" description="DIX" evidence="7">
    <location>
        <begin position="379"/>
        <end position="462"/>
    </location>
</feature>
<keyword evidence="2" id="KW-0963">Cytoplasm</keyword>
<sequence>MSYCGDGGGVFREDTPRPPVPGEEGGVYSGRTASHWSEGCEGIVYRGRTASHWSEGCEGGVYSGRTASHWSEGCEGGVYSGRTASHWSGVPVQCSDGDLGLKPEGSVVLDGPVEPWAETLLTLLEDSDGTALFLRFLQTLGCAPLLEFWFACSGFQKVPEDATERRLKLARAMYRCYLCDGVVSRRISAEARCGIRDSILQLRLDSALFEPAHAQVQEELQDRLFPRFLRSDLYLEHTSPETRLAGHQATPPQGEESEKETLPPHSAANQKRPGSQEHRQRRHACHRHHRTRERDTRHTHLPHTPVKMTPHTFAAELMRRLQELHTHTQTHRHTEVETSAITAFSSCDSLKTLESDCTRPDTRDASVKSIETSSPAHTHQCVTVVYCYDGELVPYRTCVQGVSAVTLGLFKSLLTRRGSFRFFFKRASAEFDCGAVHEEIREDHAVLPTFDHKIMARVERMSETTITNL</sequence>
<dbReference type="Proteomes" id="UP000515129">
    <property type="component" value="Chromosome 1"/>
</dbReference>
<dbReference type="InterPro" id="IPR044926">
    <property type="entry name" value="RGS_subdomain_2"/>
</dbReference>
<evidence type="ECO:0000259" key="6">
    <source>
        <dbReference type="PROSITE" id="PS50132"/>
    </source>
</evidence>
<dbReference type="GO" id="GO:0048468">
    <property type="term" value="P:cell development"/>
    <property type="evidence" value="ECO:0007669"/>
    <property type="project" value="TreeGrafter"/>
</dbReference>
<feature type="compositionally biased region" description="Basic residues" evidence="5">
    <location>
        <begin position="279"/>
        <end position="291"/>
    </location>
</feature>
<dbReference type="GeneID" id="113039572"/>
<dbReference type="SMART" id="SM00315">
    <property type="entry name" value="RGS"/>
    <property type="match status" value="1"/>
</dbReference>
<dbReference type="OrthoDB" id="10007451at2759"/>
<evidence type="ECO:0000256" key="5">
    <source>
        <dbReference type="SAM" id="MobiDB-lite"/>
    </source>
</evidence>
<keyword evidence="8" id="KW-1185">Reference proteome</keyword>
<dbReference type="GO" id="GO:0031625">
    <property type="term" value="F:ubiquitin protein ligase binding"/>
    <property type="evidence" value="ECO:0007669"/>
    <property type="project" value="TreeGrafter"/>
</dbReference>
<dbReference type="InterPro" id="IPR024066">
    <property type="entry name" value="RGS_subdom1/3"/>
</dbReference>
<dbReference type="GO" id="GO:0090090">
    <property type="term" value="P:negative regulation of canonical Wnt signaling pathway"/>
    <property type="evidence" value="ECO:0007669"/>
    <property type="project" value="InterPro"/>
</dbReference>
<dbReference type="GO" id="GO:0005737">
    <property type="term" value="C:cytoplasm"/>
    <property type="evidence" value="ECO:0007669"/>
    <property type="project" value="UniProtKB-SubCell"/>
</dbReference>
<evidence type="ECO:0000256" key="2">
    <source>
        <dbReference type="ARBA" id="ARBA00022490"/>
    </source>
</evidence>
<dbReference type="InterPro" id="IPR016137">
    <property type="entry name" value="RGS"/>
</dbReference>
<dbReference type="Gene3D" id="1.10.167.10">
    <property type="entry name" value="Regulator of G-protein Signalling 4, domain 2"/>
    <property type="match status" value="1"/>
</dbReference>
<dbReference type="PROSITE" id="PS50841">
    <property type="entry name" value="DIX"/>
    <property type="match status" value="1"/>
</dbReference>
<evidence type="ECO:0000313" key="8">
    <source>
        <dbReference type="Proteomes" id="UP000515129"/>
    </source>
</evidence>
<dbReference type="AlphaFoldDB" id="A0A6P6J053"/>
<protein>
    <submittedName>
        <fullName evidence="9 10">Axin-1-like isoform X1</fullName>
    </submittedName>
</protein>
<feature type="compositionally biased region" description="Gly residues" evidence="5">
    <location>
        <begin position="1"/>
        <end position="10"/>
    </location>
</feature>
<evidence type="ECO:0000259" key="7">
    <source>
        <dbReference type="PROSITE" id="PS50841"/>
    </source>
</evidence>
<dbReference type="Pfam" id="PF00778">
    <property type="entry name" value="DIX"/>
    <property type="match status" value="1"/>
</dbReference>
<evidence type="ECO:0000313" key="9">
    <source>
        <dbReference type="RefSeq" id="XP_026053311.1"/>
    </source>
</evidence>
<accession>A0A6P6J053</accession>
<dbReference type="Gene3D" id="2.40.240.130">
    <property type="match status" value="1"/>
</dbReference>